<dbReference type="CDD" id="cd16961">
    <property type="entry name" value="RMtype1_S_TRD-CR_like"/>
    <property type="match status" value="1"/>
</dbReference>
<dbReference type="PANTHER" id="PTHR30408:SF12">
    <property type="entry name" value="TYPE I RESTRICTION ENZYME MJAVIII SPECIFICITY SUBUNIT"/>
    <property type="match status" value="1"/>
</dbReference>
<dbReference type="Pfam" id="PF01420">
    <property type="entry name" value="Methylase_S"/>
    <property type="match status" value="2"/>
</dbReference>
<feature type="domain" description="Type I restriction modification DNA specificity" evidence="4">
    <location>
        <begin position="18"/>
        <end position="200"/>
    </location>
</feature>
<comment type="caution">
    <text evidence="5">The sequence shown here is derived from an EMBL/GenBank/DDBJ whole genome shotgun (WGS) entry which is preliminary data.</text>
</comment>
<keyword evidence="2" id="KW-0680">Restriction system</keyword>
<dbReference type="CDD" id="cd17521">
    <property type="entry name" value="RMtype1_S_Sau13435ORF2165P_TRD2-CR2_like"/>
    <property type="match status" value="1"/>
</dbReference>
<organism evidence="5">
    <name type="scientific">bioreactor metagenome</name>
    <dbReference type="NCBI Taxonomy" id="1076179"/>
    <lineage>
        <taxon>unclassified sequences</taxon>
        <taxon>metagenomes</taxon>
        <taxon>ecological metagenomes</taxon>
    </lineage>
</organism>
<evidence type="ECO:0000313" key="5">
    <source>
        <dbReference type="EMBL" id="MPM50376.1"/>
    </source>
</evidence>
<evidence type="ECO:0000256" key="2">
    <source>
        <dbReference type="ARBA" id="ARBA00022747"/>
    </source>
</evidence>
<protein>
    <recommendedName>
        <fullName evidence="4">Type I restriction modification DNA specificity domain-containing protein</fullName>
    </recommendedName>
</protein>
<feature type="domain" description="Type I restriction modification DNA specificity" evidence="4">
    <location>
        <begin position="230"/>
        <end position="408"/>
    </location>
</feature>
<dbReference type="EMBL" id="VSSQ01012941">
    <property type="protein sequence ID" value="MPM50376.1"/>
    <property type="molecule type" value="Genomic_DNA"/>
</dbReference>
<evidence type="ECO:0000256" key="1">
    <source>
        <dbReference type="ARBA" id="ARBA00010923"/>
    </source>
</evidence>
<comment type="similarity">
    <text evidence="1">Belongs to the type-I restriction system S methylase family.</text>
</comment>
<proteinExistence type="inferred from homology"/>
<dbReference type="Gene3D" id="3.90.220.20">
    <property type="entry name" value="DNA methylase specificity domains"/>
    <property type="match status" value="2"/>
</dbReference>
<dbReference type="InterPro" id="IPR044946">
    <property type="entry name" value="Restrct_endonuc_typeI_TRD_sf"/>
</dbReference>
<gene>
    <name evidence="5" type="ORF">SDC9_97115</name>
</gene>
<dbReference type="GO" id="GO:0003677">
    <property type="term" value="F:DNA binding"/>
    <property type="evidence" value="ECO:0007669"/>
    <property type="project" value="UniProtKB-KW"/>
</dbReference>
<dbReference type="InterPro" id="IPR052021">
    <property type="entry name" value="Type-I_RS_S_subunit"/>
</dbReference>
<dbReference type="InterPro" id="IPR000055">
    <property type="entry name" value="Restrct_endonuc_typeI_TRD"/>
</dbReference>
<dbReference type="SUPFAM" id="SSF116734">
    <property type="entry name" value="DNA methylase specificity domain"/>
    <property type="match status" value="2"/>
</dbReference>
<accession>A0A645ABR6</accession>
<dbReference type="AlphaFoldDB" id="A0A645ABR6"/>
<reference evidence="5" key="1">
    <citation type="submission" date="2019-08" db="EMBL/GenBank/DDBJ databases">
        <authorList>
            <person name="Kucharzyk K."/>
            <person name="Murdoch R.W."/>
            <person name="Higgins S."/>
            <person name="Loffler F."/>
        </authorList>
    </citation>
    <scope>NUCLEOTIDE SEQUENCE</scope>
</reference>
<evidence type="ECO:0000259" key="4">
    <source>
        <dbReference type="Pfam" id="PF01420"/>
    </source>
</evidence>
<evidence type="ECO:0000256" key="3">
    <source>
        <dbReference type="ARBA" id="ARBA00023125"/>
    </source>
</evidence>
<sequence length="420" mass="47874">MSEDTKKAPAIRFQGFTDDWEQRKLGDIAEIKTGPFGSTLHAEDYVQSGIPIITTEHFKSGHLPESKDGTPQVSDEDYSRLKSYILKKGDIVFSRVGSVDINALVTTLQDGWLFSGRVLRVRSQKQFDSDYLHYLLDTLPVKNDIISRAVGQTMPSINTEILKSTKLVLSKNIEEQKLIAGTLRKLDDTLALHQRNAALLKRLKEAYLKRMFPQNSENIPLLRFSDFSDPWEQRKFEDFAENFNYGLNASAMEFDGENKYIRITDIDEDSHRFIQSGLTSPNTDLLNADDYLLKEGDILFARTGASVGKSYQYEPQDGKVYYAGFLIRARIKPEFDSSFIFQNTLTEKYNNFIKITSQRSGQPGVNAQEYANLTIMVPSRGEQVKLGNFFKQLDYAIAPHQRKIEKLTEAKKVLLAKMFV</sequence>
<keyword evidence="3" id="KW-0238">DNA-binding</keyword>
<dbReference type="GO" id="GO:0009307">
    <property type="term" value="P:DNA restriction-modification system"/>
    <property type="evidence" value="ECO:0007669"/>
    <property type="project" value="UniProtKB-KW"/>
</dbReference>
<name>A0A645ABR6_9ZZZZ</name>
<dbReference type="PANTHER" id="PTHR30408">
    <property type="entry name" value="TYPE-1 RESTRICTION ENZYME ECOKI SPECIFICITY PROTEIN"/>
    <property type="match status" value="1"/>
</dbReference>